<keyword evidence="1" id="KW-0732">Signal</keyword>
<feature type="chain" id="PRO_5006646688" evidence="1">
    <location>
        <begin position="22"/>
        <end position="171"/>
    </location>
</feature>
<dbReference type="AlphaFoldDB" id="A0A0S8G608"/>
<evidence type="ECO:0000256" key="1">
    <source>
        <dbReference type="SAM" id="SignalP"/>
    </source>
</evidence>
<name>A0A0S8G608_UNCT6</name>
<sequence length="171" mass="18034">MKRSLIIAAVAVLVIASMASADFRSGIYANNYGYGSWVQLTGSYQSLISVTFTLPISAKVYVEAGGYGYHSSCESEWALGYGAAAVEDPATRRFYSEDTISQAMGVQTSKTYSLGAGTHTFHLIGQVYSTGGSCNTNYYTISAHVFEFGSVTNGSPPAGDNVITGAEDGAR</sequence>
<evidence type="ECO:0000313" key="2">
    <source>
        <dbReference type="EMBL" id="KPK67684.1"/>
    </source>
</evidence>
<organism evidence="2 3">
    <name type="scientific">candidate division TA06 bacterium SM23_40</name>
    <dbReference type="NCBI Taxonomy" id="1703774"/>
    <lineage>
        <taxon>Bacteria</taxon>
        <taxon>Bacteria division TA06</taxon>
    </lineage>
</organism>
<gene>
    <name evidence="2" type="ORF">AMJ82_10135</name>
</gene>
<proteinExistence type="predicted"/>
<feature type="signal peptide" evidence="1">
    <location>
        <begin position="1"/>
        <end position="21"/>
    </location>
</feature>
<reference evidence="2 3" key="1">
    <citation type="journal article" date="2015" name="Microbiome">
        <title>Genomic resolution of linkages in carbon, nitrogen, and sulfur cycling among widespread estuary sediment bacteria.</title>
        <authorList>
            <person name="Baker B.J."/>
            <person name="Lazar C.S."/>
            <person name="Teske A.P."/>
            <person name="Dick G.J."/>
        </authorList>
    </citation>
    <scope>NUCLEOTIDE SEQUENCE [LARGE SCALE GENOMIC DNA]</scope>
    <source>
        <strain evidence="2">SM23_40</strain>
    </source>
</reference>
<dbReference type="Proteomes" id="UP000051717">
    <property type="component" value="Unassembled WGS sequence"/>
</dbReference>
<protein>
    <submittedName>
        <fullName evidence="2">Uncharacterized protein</fullName>
    </submittedName>
</protein>
<accession>A0A0S8G608</accession>
<dbReference type="EMBL" id="LJUI01000113">
    <property type="protein sequence ID" value="KPK67684.1"/>
    <property type="molecule type" value="Genomic_DNA"/>
</dbReference>
<comment type="caution">
    <text evidence="2">The sequence shown here is derived from an EMBL/GenBank/DDBJ whole genome shotgun (WGS) entry which is preliminary data.</text>
</comment>
<evidence type="ECO:0000313" key="3">
    <source>
        <dbReference type="Proteomes" id="UP000051717"/>
    </source>
</evidence>